<evidence type="ECO:0000256" key="4">
    <source>
        <dbReference type="ARBA" id="ARBA00022475"/>
    </source>
</evidence>
<evidence type="ECO:0000256" key="7">
    <source>
        <dbReference type="ARBA" id="ARBA00023136"/>
    </source>
</evidence>
<keyword evidence="7 8" id="KW-0472">Membrane</keyword>
<proteinExistence type="inferred from homology"/>
<dbReference type="CDD" id="cd06261">
    <property type="entry name" value="TM_PBP2"/>
    <property type="match status" value="1"/>
</dbReference>
<keyword evidence="3 8" id="KW-0813">Transport</keyword>
<evidence type="ECO:0000256" key="1">
    <source>
        <dbReference type="ARBA" id="ARBA00004651"/>
    </source>
</evidence>
<dbReference type="InterPro" id="IPR035906">
    <property type="entry name" value="MetI-like_sf"/>
</dbReference>
<keyword evidence="4" id="KW-1003">Cell membrane</keyword>
<dbReference type="Proteomes" id="UP001501509">
    <property type="component" value="Unassembled WGS sequence"/>
</dbReference>
<dbReference type="PANTHER" id="PTHR42929:SF1">
    <property type="entry name" value="INNER MEMBRANE ABC TRANSPORTER PERMEASE PROTEIN YDCU-RELATED"/>
    <property type="match status" value="1"/>
</dbReference>
<keyword evidence="6 8" id="KW-1133">Transmembrane helix</keyword>
<feature type="transmembrane region" description="Helical" evidence="8">
    <location>
        <begin position="73"/>
        <end position="94"/>
    </location>
</feature>
<feature type="transmembrane region" description="Helical" evidence="8">
    <location>
        <begin position="257"/>
        <end position="276"/>
    </location>
</feature>
<evidence type="ECO:0000313" key="10">
    <source>
        <dbReference type="EMBL" id="GAA2574612.1"/>
    </source>
</evidence>
<feature type="domain" description="ABC transmembrane type-1" evidence="9">
    <location>
        <begin position="69"/>
        <end position="273"/>
    </location>
</feature>
<gene>
    <name evidence="10" type="ORF">GCM10010411_03220</name>
</gene>
<keyword evidence="11" id="KW-1185">Reference proteome</keyword>
<organism evidence="10 11">
    <name type="scientific">Actinomadura fulvescens</name>
    <dbReference type="NCBI Taxonomy" id="46160"/>
    <lineage>
        <taxon>Bacteria</taxon>
        <taxon>Bacillati</taxon>
        <taxon>Actinomycetota</taxon>
        <taxon>Actinomycetes</taxon>
        <taxon>Streptosporangiales</taxon>
        <taxon>Thermomonosporaceae</taxon>
        <taxon>Actinomadura</taxon>
    </lineage>
</organism>
<evidence type="ECO:0000256" key="8">
    <source>
        <dbReference type="RuleBase" id="RU363032"/>
    </source>
</evidence>
<evidence type="ECO:0000256" key="2">
    <source>
        <dbReference type="ARBA" id="ARBA00007069"/>
    </source>
</evidence>
<evidence type="ECO:0000259" key="9">
    <source>
        <dbReference type="PROSITE" id="PS50928"/>
    </source>
</evidence>
<keyword evidence="5 8" id="KW-0812">Transmembrane</keyword>
<feature type="transmembrane region" description="Helical" evidence="8">
    <location>
        <begin position="154"/>
        <end position="177"/>
    </location>
</feature>
<dbReference type="Pfam" id="PF00528">
    <property type="entry name" value="BPD_transp_1"/>
    <property type="match status" value="1"/>
</dbReference>
<feature type="transmembrane region" description="Helical" evidence="8">
    <location>
        <begin position="106"/>
        <end position="127"/>
    </location>
</feature>
<dbReference type="InterPro" id="IPR000515">
    <property type="entry name" value="MetI-like"/>
</dbReference>
<sequence length="290" mass="32387">MRGPARLKQRLTPYLLMLPAGLWLLVFFAIPLIYMASVSLMTGNLIDGWKQTWHWRNYTEGFELYGDKLARSLWYGLLATVACIVLAYPAAYWIAFKGGRHKSTWLFMLLLPFFVSFVLRTISWKLVLTDNGPVLKPLKNAGLLPDDFHVLDSGFAVVSGLTYNFLPFMVLPIYVALERMDYRVIEAAYDLYASRLAVFRRVVLPLSLPGVFAGVIMTFVPVSSDYVNAQVLGGPGNTMIGNVVQAEYFTNSNYHTASALSFTLMALLLLGIFAYARALGTKDVLEAAGR</sequence>
<feature type="transmembrane region" description="Helical" evidence="8">
    <location>
        <begin position="198"/>
        <end position="220"/>
    </location>
</feature>
<evidence type="ECO:0000256" key="5">
    <source>
        <dbReference type="ARBA" id="ARBA00022692"/>
    </source>
</evidence>
<comment type="similarity">
    <text evidence="2">Belongs to the binding-protein-dependent transport system permease family. CysTW subfamily.</text>
</comment>
<dbReference type="EMBL" id="BAAATD010000001">
    <property type="protein sequence ID" value="GAA2574612.1"/>
    <property type="molecule type" value="Genomic_DNA"/>
</dbReference>
<evidence type="ECO:0000256" key="6">
    <source>
        <dbReference type="ARBA" id="ARBA00022989"/>
    </source>
</evidence>
<dbReference type="PROSITE" id="PS50928">
    <property type="entry name" value="ABC_TM1"/>
    <property type="match status" value="1"/>
</dbReference>
<protein>
    <submittedName>
        <fullName evidence="10">ABC transporter permease subunit</fullName>
    </submittedName>
</protein>
<evidence type="ECO:0000313" key="11">
    <source>
        <dbReference type="Proteomes" id="UP001501509"/>
    </source>
</evidence>
<accession>A0ABN3PDT5</accession>
<comment type="subcellular location">
    <subcellularLocation>
        <location evidence="1 8">Cell membrane</location>
        <topology evidence="1 8">Multi-pass membrane protein</topology>
    </subcellularLocation>
</comment>
<dbReference type="RefSeq" id="WP_344536951.1">
    <property type="nucleotide sequence ID" value="NZ_BAAATD010000001.1"/>
</dbReference>
<feature type="transmembrane region" description="Helical" evidence="8">
    <location>
        <begin position="12"/>
        <end position="34"/>
    </location>
</feature>
<dbReference type="Gene3D" id="1.10.3720.10">
    <property type="entry name" value="MetI-like"/>
    <property type="match status" value="1"/>
</dbReference>
<comment type="caution">
    <text evidence="10">The sequence shown here is derived from an EMBL/GenBank/DDBJ whole genome shotgun (WGS) entry which is preliminary data.</text>
</comment>
<dbReference type="SUPFAM" id="SSF161098">
    <property type="entry name" value="MetI-like"/>
    <property type="match status" value="1"/>
</dbReference>
<dbReference type="PANTHER" id="PTHR42929">
    <property type="entry name" value="INNER MEMBRANE ABC TRANSPORTER PERMEASE PROTEIN YDCU-RELATED-RELATED"/>
    <property type="match status" value="1"/>
</dbReference>
<name>A0ABN3PDT5_9ACTN</name>
<evidence type="ECO:0000256" key="3">
    <source>
        <dbReference type="ARBA" id="ARBA00022448"/>
    </source>
</evidence>
<reference evidence="10 11" key="1">
    <citation type="journal article" date="2019" name="Int. J. Syst. Evol. Microbiol.">
        <title>The Global Catalogue of Microorganisms (GCM) 10K type strain sequencing project: providing services to taxonomists for standard genome sequencing and annotation.</title>
        <authorList>
            <consortium name="The Broad Institute Genomics Platform"/>
            <consortium name="The Broad Institute Genome Sequencing Center for Infectious Disease"/>
            <person name="Wu L."/>
            <person name="Ma J."/>
        </authorList>
    </citation>
    <scope>NUCLEOTIDE SEQUENCE [LARGE SCALE GENOMIC DNA]</scope>
    <source>
        <strain evidence="10 11">JCM 6833</strain>
    </source>
</reference>